<evidence type="ECO:0000313" key="1">
    <source>
        <dbReference type="EMBL" id="KAF2654318.1"/>
    </source>
</evidence>
<sequence length="170" mass="19518">MRVTSIGRWIGVCSIRRWSSKTRDKDRANNVSSHRMADLSRLRSVVAGDRDRTPLIIGPFLSRSYDIAALASCRCEETLCLVEKGRFTLCDVKRLSPDVVGHRETPLPFQTHRLDVAPWRWRYKSNESHGDLRGNRLPPNPRCDVTREDETCTPIGDSCRFFCLRSTVQQ</sequence>
<reference evidence="1" key="1">
    <citation type="journal article" date="2020" name="Stud. Mycol.">
        <title>101 Dothideomycetes genomes: a test case for predicting lifestyles and emergence of pathogens.</title>
        <authorList>
            <person name="Haridas S."/>
            <person name="Albert R."/>
            <person name="Binder M."/>
            <person name="Bloem J."/>
            <person name="Labutti K."/>
            <person name="Salamov A."/>
            <person name="Andreopoulos B."/>
            <person name="Baker S."/>
            <person name="Barry K."/>
            <person name="Bills G."/>
            <person name="Bluhm B."/>
            <person name="Cannon C."/>
            <person name="Castanera R."/>
            <person name="Culley D."/>
            <person name="Daum C."/>
            <person name="Ezra D."/>
            <person name="Gonzalez J."/>
            <person name="Henrissat B."/>
            <person name="Kuo A."/>
            <person name="Liang C."/>
            <person name="Lipzen A."/>
            <person name="Lutzoni F."/>
            <person name="Magnuson J."/>
            <person name="Mondo S."/>
            <person name="Nolan M."/>
            <person name="Ohm R."/>
            <person name="Pangilinan J."/>
            <person name="Park H.-J."/>
            <person name="Ramirez L."/>
            <person name="Alfaro M."/>
            <person name="Sun H."/>
            <person name="Tritt A."/>
            <person name="Yoshinaga Y."/>
            <person name="Zwiers L.-H."/>
            <person name="Turgeon B."/>
            <person name="Goodwin S."/>
            <person name="Spatafora J."/>
            <person name="Crous P."/>
            <person name="Grigoriev I."/>
        </authorList>
    </citation>
    <scope>NUCLEOTIDE SEQUENCE</scope>
    <source>
        <strain evidence="1">CBS 122681</strain>
    </source>
</reference>
<gene>
    <name evidence="1" type="ORF">K491DRAFT_476183</name>
</gene>
<name>A0A6A6T659_9PLEO</name>
<dbReference type="AlphaFoldDB" id="A0A6A6T659"/>
<keyword evidence="2" id="KW-1185">Reference proteome</keyword>
<dbReference type="Proteomes" id="UP000799324">
    <property type="component" value="Unassembled WGS sequence"/>
</dbReference>
<protein>
    <submittedName>
        <fullName evidence="1">Uncharacterized protein</fullName>
    </submittedName>
</protein>
<proteinExistence type="predicted"/>
<accession>A0A6A6T659</accession>
<dbReference type="EMBL" id="MU004366">
    <property type="protein sequence ID" value="KAF2654318.1"/>
    <property type="molecule type" value="Genomic_DNA"/>
</dbReference>
<organism evidence="1 2">
    <name type="scientific">Lophiostoma macrostomum CBS 122681</name>
    <dbReference type="NCBI Taxonomy" id="1314788"/>
    <lineage>
        <taxon>Eukaryota</taxon>
        <taxon>Fungi</taxon>
        <taxon>Dikarya</taxon>
        <taxon>Ascomycota</taxon>
        <taxon>Pezizomycotina</taxon>
        <taxon>Dothideomycetes</taxon>
        <taxon>Pleosporomycetidae</taxon>
        <taxon>Pleosporales</taxon>
        <taxon>Lophiostomataceae</taxon>
        <taxon>Lophiostoma</taxon>
    </lineage>
</organism>
<evidence type="ECO:0000313" key="2">
    <source>
        <dbReference type="Proteomes" id="UP000799324"/>
    </source>
</evidence>